<keyword evidence="3" id="KW-1185">Reference proteome</keyword>
<proteinExistence type="predicted"/>
<protein>
    <submittedName>
        <fullName evidence="2">Uncharacterized protein</fullName>
    </submittedName>
</protein>
<gene>
    <name evidence="2" type="ORF">CABS02_11711</name>
</gene>
<keyword evidence="1" id="KW-0732">Signal</keyword>
<feature type="chain" id="PRO_5040277112" evidence="1">
    <location>
        <begin position="25"/>
        <end position="109"/>
    </location>
</feature>
<reference evidence="2" key="1">
    <citation type="submission" date="2019-01" db="EMBL/GenBank/DDBJ databases">
        <title>Colletotrichum abscissum LGMF1257.</title>
        <authorList>
            <person name="Baroncelli R."/>
        </authorList>
    </citation>
    <scope>NUCLEOTIDE SEQUENCE</scope>
    <source>
        <strain evidence="2">Ca142</strain>
    </source>
</reference>
<feature type="signal peptide" evidence="1">
    <location>
        <begin position="1"/>
        <end position="24"/>
    </location>
</feature>
<sequence length="109" mass="11939">MSTPVPEAAAMLSLSLGAVAMVEALLATPRGPKNLLAALVVTENATPLIAHHSALKPSSSLAECCNGSWVWVWAWVGTRRNLVTQLDRMNRRRWPIVWQRLIKPESTLG</sequence>
<evidence type="ECO:0000256" key="1">
    <source>
        <dbReference type="SAM" id="SignalP"/>
    </source>
</evidence>
<name>A0A9P9X5Y9_9PEZI</name>
<evidence type="ECO:0000313" key="2">
    <source>
        <dbReference type="EMBL" id="KAI3538590.1"/>
    </source>
</evidence>
<evidence type="ECO:0000313" key="3">
    <source>
        <dbReference type="Proteomes" id="UP001056436"/>
    </source>
</evidence>
<accession>A0A9P9X5Y9</accession>
<dbReference type="Proteomes" id="UP001056436">
    <property type="component" value="Unassembled WGS sequence"/>
</dbReference>
<comment type="caution">
    <text evidence="2">The sequence shown here is derived from an EMBL/GenBank/DDBJ whole genome shotgun (WGS) entry which is preliminary data.</text>
</comment>
<dbReference type="AlphaFoldDB" id="A0A9P9X5Y9"/>
<organism evidence="2 3">
    <name type="scientific">Colletotrichum abscissum</name>
    <dbReference type="NCBI Taxonomy" id="1671311"/>
    <lineage>
        <taxon>Eukaryota</taxon>
        <taxon>Fungi</taxon>
        <taxon>Dikarya</taxon>
        <taxon>Ascomycota</taxon>
        <taxon>Pezizomycotina</taxon>
        <taxon>Sordariomycetes</taxon>
        <taxon>Hypocreomycetidae</taxon>
        <taxon>Glomerellales</taxon>
        <taxon>Glomerellaceae</taxon>
        <taxon>Colletotrichum</taxon>
        <taxon>Colletotrichum acutatum species complex</taxon>
    </lineage>
</organism>
<dbReference type="EMBL" id="SDAQ01000104">
    <property type="protein sequence ID" value="KAI3538590.1"/>
    <property type="molecule type" value="Genomic_DNA"/>
</dbReference>